<gene>
    <name evidence="2" type="ORF">MNB_SV-8-1065</name>
</gene>
<dbReference type="AlphaFoldDB" id="A0A1W1BUJ1"/>
<protein>
    <submittedName>
        <fullName evidence="2">Uncharacterized protein</fullName>
    </submittedName>
</protein>
<proteinExistence type="predicted"/>
<accession>A0A1W1BUJ1</accession>
<reference evidence="2" key="1">
    <citation type="submission" date="2016-10" db="EMBL/GenBank/DDBJ databases">
        <authorList>
            <person name="de Groot N.N."/>
        </authorList>
    </citation>
    <scope>NUCLEOTIDE SEQUENCE</scope>
</reference>
<evidence type="ECO:0000256" key="1">
    <source>
        <dbReference type="SAM" id="MobiDB-lite"/>
    </source>
</evidence>
<sequence>MRNESDVALIPKSKNSKGARQQVLARKAVTKEVTISAKKDFSEF</sequence>
<evidence type="ECO:0000313" key="2">
    <source>
        <dbReference type="EMBL" id="SFV57278.1"/>
    </source>
</evidence>
<feature type="region of interest" description="Disordered" evidence="1">
    <location>
        <begin position="1"/>
        <end position="23"/>
    </location>
</feature>
<name>A0A1W1BUJ1_9ZZZZ</name>
<dbReference type="EMBL" id="FPHD01000045">
    <property type="protein sequence ID" value="SFV57278.1"/>
    <property type="molecule type" value="Genomic_DNA"/>
</dbReference>
<organism evidence="2">
    <name type="scientific">hydrothermal vent metagenome</name>
    <dbReference type="NCBI Taxonomy" id="652676"/>
    <lineage>
        <taxon>unclassified sequences</taxon>
        <taxon>metagenomes</taxon>
        <taxon>ecological metagenomes</taxon>
    </lineage>
</organism>